<dbReference type="AlphaFoldDB" id="A0A6G4TYJ6"/>
<evidence type="ECO:0000256" key="1">
    <source>
        <dbReference type="ARBA" id="ARBA00023125"/>
    </source>
</evidence>
<evidence type="ECO:0000313" key="4">
    <source>
        <dbReference type="Proteomes" id="UP000481583"/>
    </source>
</evidence>
<dbReference type="RefSeq" id="WP_165236943.1">
    <property type="nucleotide sequence ID" value="NZ_JAAKZV010000048.1"/>
</dbReference>
<dbReference type="Gene3D" id="3.20.80.10">
    <property type="entry name" value="Regulatory factor, effector binding domain"/>
    <property type="match status" value="1"/>
</dbReference>
<reference evidence="3 4" key="1">
    <citation type="submission" date="2020-02" db="EMBL/GenBank/DDBJ databases">
        <title>Whole-genome analyses of novel actinobacteria.</title>
        <authorList>
            <person name="Sahin N."/>
        </authorList>
    </citation>
    <scope>NUCLEOTIDE SEQUENCE [LARGE SCALE GENOMIC DNA]</scope>
    <source>
        <strain evidence="3 4">A7024</strain>
    </source>
</reference>
<sequence>MGESLLTIGAFARRSRLSQKALRLYDRLGLLVPAEVDQDSGYRRYAAGQLDDARLIVMLRRLDMPLADVGQVLAAEDRAAVLDAYWARAERRFAGQRQLAGHLSLRLSGKEEAYSMYEIKTRDVPEQIVLTEQRHVRQSELPTWIPAAWRRLNQAAKEHGGQSGYDFVVYFGEVSDDGDGPAEVCVPIASSTGVPEGAAARVEPAHREAYTRVRKADIGQPQMQSAYEAVEQWIGGQGLKIAGACREVACVDDYDAAGPDDEVYDVVFVISA</sequence>
<dbReference type="CDD" id="cd01107">
    <property type="entry name" value="HTH_BmrR"/>
    <property type="match status" value="1"/>
</dbReference>
<evidence type="ECO:0000313" key="3">
    <source>
        <dbReference type="EMBL" id="NGN64964.1"/>
    </source>
</evidence>
<dbReference type="PANTHER" id="PTHR30204:SF97">
    <property type="entry name" value="MERR FAMILY REGULATORY PROTEIN"/>
    <property type="match status" value="1"/>
</dbReference>
<dbReference type="SUPFAM" id="SSF55136">
    <property type="entry name" value="Probable bacterial effector-binding domain"/>
    <property type="match status" value="1"/>
</dbReference>
<dbReference type="SMART" id="SM00422">
    <property type="entry name" value="HTH_MERR"/>
    <property type="match status" value="1"/>
</dbReference>
<keyword evidence="1" id="KW-0238">DNA-binding</keyword>
<comment type="caution">
    <text evidence="3">The sequence shown here is derived from an EMBL/GenBank/DDBJ whole genome shotgun (WGS) entry which is preliminary data.</text>
</comment>
<protein>
    <submittedName>
        <fullName evidence="3">MerR family transcriptional regulator</fullName>
    </submittedName>
</protein>
<dbReference type="InterPro" id="IPR047057">
    <property type="entry name" value="MerR_fam"/>
</dbReference>
<organism evidence="3 4">
    <name type="scientific">Streptomyces coryli</name>
    <dbReference type="NCBI Taxonomy" id="1128680"/>
    <lineage>
        <taxon>Bacteria</taxon>
        <taxon>Bacillati</taxon>
        <taxon>Actinomycetota</taxon>
        <taxon>Actinomycetes</taxon>
        <taxon>Kitasatosporales</taxon>
        <taxon>Streptomycetaceae</taxon>
        <taxon>Streptomyces</taxon>
    </lineage>
</organism>
<evidence type="ECO:0000259" key="2">
    <source>
        <dbReference type="PROSITE" id="PS50937"/>
    </source>
</evidence>
<accession>A0A6G4TYJ6</accession>
<dbReference type="GO" id="GO:0003700">
    <property type="term" value="F:DNA-binding transcription factor activity"/>
    <property type="evidence" value="ECO:0007669"/>
    <property type="project" value="InterPro"/>
</dbReference>
<dbReference type="PROSITE" id="PS00552">
    <property type="entry name" value="HTH_MERR_1"/>
    <property type="match status" value="1"/>
</dbReference>
<keyword evidence="4" id="KW-1185">Reference proteome</keyword>
<feature type="domain" description="HTH merR-type" evidence="2">
    <location>
        <begin position="5"/>
        <end position="75"/>
    </location>
</feature>
<dbReference type="PANTHER" id="PTHR30204">
    <property type="entry name" value="REDOX-CYCLING DRUG-SENSING TRANSCRIPTIONAL ACTIVATOR SOXR"/>
    <property type="match status" value="1"/>
</dbReference>
<dbReference type="EMBL" id="JAAKZV010000048">
    <property type="protein sequence ID" value="NGN64964.1"/>
    <property type="molecule type" value="Genomic_DNA"/>
</dbReference>
<dbReference type="PROSITE" id="PS50937">
    <property type="entry name" value="HTH_MERR_2"/>
    <property type="match status" value="1"/>
</dbReference>
<dbReference type="Pfam" id="PF13411">
    <property type="entry name" value="MerR_1"/>
    <property type="match status" value="1"/>
</dbReference>
<dbReference type="InterPro" id="IPR011256">
    <property type="entry name" value="Reg_factor_effector_dom_sf"/>
</dbReference>
<dbReference type="Gene3D" id="1.10.1660.10">
    <property type="match status" value="1"/>
</dbReference>
<proteinExistence type="predicted"/>
<dbReference type="Proteomes" id="UP000481583">
    <property type="component" value="Unassembled WGS sequence"/>
</dbReference>
<dbReference type="SUPFAM" id="SSF46955">
    <property type="entry name" value="Putative DNA-binding domain"/>
    <property type="match status" value="1"/>
</dbReference>
<dbReference type="GO" id="GO:0003677">
    <property type="term" value="F:DNA binding"/>
    <property type="evidence" value="ECO:0007669"/>
    <property type="project" value="UniProtKB-KW"/>
</dbReference>
<gene>
    <name evidence="3" type="ORF">G5C51_13790</name>
</gene>
<dbReference type="InterPro" id="IPR009061">
    <property type="entry name" value="DNA-bd_dom_put_sf"/>
</dbReference>
<dbReference type="InterPro" id="IPR000551">
    <property type="entry name" value="MerR-type_HTH_dom"/>
</dbReference>
<name>A0A6G4TYJ6_9ACTN</name>